<organism evidence="2 3">
    <name type="scientific">Myxococcus xanthus</name>
    <dbReference type="NCBI Taxonomy" id="34"/>
    <lineage>
        <taxon>Bacteria</taxon>
        <taxon>Pseudomonadati</taxon>
        <taxon>Myxococcota</taxon>
        <taxon>Myxococcia</taxon>
        <taxon>Myxococcales</taxon>
        <taxon>Cystobacterineae</taxon>
        <taxon>Myxococcaceae</taxon>
        <taxon>Myxococcus</taxon>
    </lineage>
</organism>
<keyword evidence="1" id="KW-1133">Transmembrane helix</keyword>
<dbReference type="Proteomes" id="UP000533080">
    <property type="component" value="Unassembled WGS sequence"/>
</dbReference>
<evidence type="ECO:0000256" key="1">
    <source>
        <dbReference type="SAM" id="Phobius"/>
    </source>
</evidence>
<keyword evidence="1" id="KW-0472">Membrane</keyword>
<keyword evidence="1" id="KW-0812">Transmembrane</keyword>
<feature type="transmembrane region" description="Helical" evidence="1">
    <location>
        <begin position="53"/>
        <end position="73"/>
    </location>
</feature>
<evidence type="ECO:0000313" key="3">
    <source>
        <dbReference type="Proteomes" id="UP000533080"/>
    </source>
</evidence>
<dbReference type="RefSeq" id="WP_171441962.1">
    <property type="nucleotide sequence ID" value="NZ_JABFNS010000145.1"/>
</dbReference>
<comment type="caution">
    <text evidence="2">The sequence shown here is derived from an EMBL/GenBank/DDBJ whole genome shotgun (WGS) entry which is preliminary data.</text>
</comment>
<evidence type="ECO:0000313" key="2">
    <source>
        <dbReference type="EMBL" id="NOJ79712.1"/>
    </source>
</evidence>
<dbReference type="EMBL" id="JABFNT010000043">
    <property type="protein sequence ID" value="NOJ79712.1"/>
    <property type="molecule type" value="Genomic_DNA"/>
</dbReference>
<dbReference type="AlphaFoldDB" id="A0A7Y4II50"/>
<reference evidence="2 3" key="1">
    <citation type="submission" date="2020-05" db="EMBL/GenBank/DDBJ databases">
        <authorList>
            <person name="Whitworth D."/>
        </authorList>
    </citation>
    <scope>NUCLEOTIDE SEQUENCE [LARGE SCALE GENOMIC DNA]</scope>
    <source>
        <strain evidence="2 3">AM005</strain>
    </source>
</reference>
<proteinExistence type="predicted"/>
<feature type="transmembrane region" description="Helical" evidence="1">
    <location>
        <begin position="20"/>
        <end position="41"/>
    </location>
</feature>
<gene>
    <name evidence="2" type="ORF">HNV28_15420</name>
</gene>
<protein>
    <submittedName>
        <fullName evidence="2">Uncharacterized protein</fullName>
    </submittedName>
</protein>
<name>A0A7Y4II50_MYXXA</name>
<accession>A0A7Y4II50</accession>
<sequence length="165" mass="18320">MKMTSERISRWAIRALSLRAPMFVAFFAMLIVQAIWTNTFLGIDLDYLVQNQGIFLLVLLVVLFVLDVVRIGLHKFLSSRVQGDDSDVKDEQEHVTAIFTLDNADPAKPGALAAMEHLQEKHNFDALDCPECDGEGCKGCDDGGLILVWEKEPCGPDCPLLATKQ</sequence>